<dbReference type="GeneID" id="19301477"/>
<dbReference type="OMA" id="FEHIKME"/>
<keyword evidence="7 9" id="KW-0408">Iron</keyword>
<dbReference type="GO" id="GO:0004497">
    <property type="term" value="F:monooxygenase activity"/>
    <property type="evidence" value="ECO:0007669"/>
    <property type="project" value="UniProtKB-KW"/>
</dbReference>
<reference evidence="11 12" key="1">
    <citation type="journal article" date="2012" name="Science">
        <title>The Paleozoic origin of enzymatic lignin decomposition reconstructed from 31 fungal genomes.</title>
        <authorList>
            <person name="Floudas D."/>
            <person name="Binder M."/>
            <person name="Riley R."/>
            <person name="Barry K."/>
            <person name="Blanchette R.A."/>
            <person name="Henrissat B."/>
            <person name="Martinez A.T."/>
            <person name="Otillar R."/>
            <person name="Spatafora J.W."/>
            <person name="Yadav J.S."/>
            <person name="Aerts A."/>
            <person name="Benoit I."/>
            <person name="Boyd A."/>
            <person name="Carlson A."/>
            <person name="Copeland A."/>
            <person name="Coutinho P.M."/>
            <person name="de Vries R.P."/>
            <person name="Ferreira P."/>
            <person name="Findley K."/>
            <person name="Foster B."/>
            <person name="Gaskell J."/>
            <person name="Glotzer D."/>
            <person name="Gorecki P."/>
            <person name="Heitman J."/>
            <person name="Hesse C."/>
            <person name="Hori C."/>
            <person name="Igarashi K."/>
            <person name="Jurgens J.A."/>
            <person name="Kallen N."/>
            <person name="Kersten P."/>
            <person name="Kohler A."/>
            <person name="Kuees U."/>
            <person name="Kumar T.K.A."/>
            <person name="Kuo A."/>
            <person name="LaButti K."/>
            <person name="Larrondo L.F."/>
            <person name="Lindquist E."/>
            <person name="Ling A."/>
            <person name="Lombard V."/>
            <person name="Lucas S."/>
            <person name="Lundell T."/>
            <person name="Martin R."/>
            <person name="McLaughlin D.J."/>
            <person name="Morgenstern I."/>
            <person name="Morin E."/>
            <person name="Murat C."/>
            <person name="Nagy L.G."/>
            <person name="Nolan M."/>
            <person name="Ohm R.A."/>
            <person name="Patyshakuliyeva A."/>
            <person name="Rokas A."/>
            <person name="Ruiz-Duenas F.J."/>
            <person name="Sabat G."/>
            <person name="Salamov A."/>
            <person name="Samejima M."/>
            <person name="Schmutz J."/>
            <person name="Slot J.C."/>
            <person name="St John F."/>
            <person name="Stenlid J."/>
            <person name="Sun H."/>
            <person name="Sun S."/>
            <person name="Syed K."/>
            <person name="Tsang A."/>
            <person name="Wiebenga A."/>
            <person name="Young D."/>
            <person name="Pisabarro A."/>
            <person name="Eastwood D.C."/>
            <person name="Martin F."/>
            <person name="Cullen D."/>
            <person name="Grigoriev I.V."/>
            <person name="Hibbett D.S."/>
        </authorList>
    </citation>
    <scope>NUCLEOTIDE SEQUENCE [LARGE SCALE GENOMIC DNA]</scope>
    <source>
        <strain evidence="11 12">ATCC 11539</strain>
    </source>
</reference>
<dbReference type="InterPro" id="IPR050364">
    <property type="entry name" value="Cytochrome_P450_fung"/>
</dbReference>
<evidence type="ECO:0000256" key="10">
    <source>
        <dbReference type="RuleBase" id="RU000461"/>
    </source>
</evidence>
<evidence type="ECO:0000256" key="5">
    <source>
        <dbReference type="ARBA" id="ARBA00022723"/>
    </source>
</evidence>
<name>S7RYU6_GLOTA</name>
<dbReference type="Gene3D" id="1.10.630.10">
    <property type="entry name" value="Cytochrome P450"/>
    <property type="match status" value="1"/>
</dbReference>
<dbReference type="PANTHER" id="PTHR46300:SF7">
    <property type="entry name" value="P450, PUTATIVE (EUROFUNG)-RELATED"/>
    <property type="match status" value="1"/>
</dbReference>
<dbReference type="HOGENOM" id="CLU_001570_2_0_1"/>
<dbReference type="OrthoDB" id="2789670at2759"/>
<dbReference type="PROSITE" id="PS00086">
    <property type="entry name" value="CYTOCHROME_P450"/>
    <property type="match status" value="1"/>
</dbReference>
<dbReference type="Pfam" id="PF00067">
    <property type="entry name" value="p450"/>
    <property type="match status" value="1"/>
</dbReference>
<dbReference type="CDD" id="cd11065">
    <property type="entry name" value="CYP64-like"/>
    <property type="match status" value="1"/>
</dbReference>
<organism evidence="11 12">
    <name type="scientific">Gloeophyllum trabeum (strain ATCC 11539 / FP-39264 / Madison 617)</name>
    <name type="common">Brown rot fungus</name>
    <dbReference type="NCBI Taxonomy" id="670483"/>
    <lineage>
        <taxon>Eukaryota</taxon>
        <taxon>Fungi</taxon>
        <taxon>Dikarya</taxon>
        <taxon>Basidiomycota</taxon>
        <taxon>Agaricomycotina</taxon>
        <taxon>Agaricomycetes</taxon>
        <taxon>Gloeophyllales</taxon>
        <taxon>Gloeophyllaceae</taxon>
        <taxon>Gloeophyllum</taxon>
    </lineage>
</organism>
<dbReference type="AlphaFoldDB" id="S7RYU6"/>
<evidence type="ECO:0000256" key="6">
    <source>
        <dbReference type="ARBA" id="ARBA00023002"/>
    </source>
</evidence>
<feature type="binding site" description="axial binding residue" evidence="9">
    <location>
        <position position="418"/>
    </location>
    <ligand>
        <name>heme</name>
        <dbReference type="ChEBI" id="CHEBI:30413"/>
    </ligand>
    <ligandPart>
        <name>Fe</name>
        <dbReference type="ChEBI" id="CHEBI:18248"/>
    </ligandPart>
</feature>
<comment type="cofactor">
    <cofactor evidence="1 9">
        <name>heme</name>
        <dbReference type="ChEBI" id="CHEBI:30413"/>
    </cofactor>
</comment>
<protein>
    <submittedName>
        <fullName evidence="11">Cytochrome P450</fullName>
    </submittedName>
</protein>
<accession>S7RYU6</accession>
<dbReference type="InterPro" id="IPR002401">
    <property type="entry name" value="Cyt_P450_E_grp-I"/>
</dbReference>
<evidence type="ECO:0000256" key="9">
    <source>
        <dbReference type="PIRSR" id="PIRSR602401-1"/>
    </source>
</evidence>
<dbReference type="InterPro" id="IPR001128">
    <property type="entry name" value="Cyt_P450"/>
</dbReference>
<dbReference type="KEGG" id="gtr:GLOTRDRAFT_127081"/>
<dbReference type="GO" id="GO:0005506">
    <property type="term" value="F:iron ion binding"/>
    <property type="evidence" value="ECO:0007669"/>
    <property type="project" value="InterPro"/>
</dbReference>
<proteinExistence type="inferred from homology"/>
<dbReference type="Proteomes" id="UP000030669">
    <property type="component" value="Unassembled WGS sequence"/>
</dbReference>
<gene>
    <name evidence="11" type="ORF">GLOTRDRAFT_127081</name>
</gene>
<evidence type="ECO:0000256" key="7">
    <source>
        <dbReference type="ARBA" id="ARBA00023004"/>
    </source>
</evidence>
<dbReference type="InterPro" id="IPR017972">
    <property type="entry name" value="Cyt_P450_CS"/>
</dbReference>
<dbReference type="PANTHER" id="PTHR46300">
    <property type="entry name" value="P450, PUTATIVE (EUROFUNG)-RELATED-RELATED"/>
    <property type="match status" value="1"/>
</dbReference>
<evidence type="ECO:0000256" key="8">
    <source>
        <dbReference type="ARBA" id="ARBA00023033"/>
    </source>
</evidence>
<evidence type="ECO:0000313" key="11">
    <source>
        <dbReference type="EMBL" id="EPQ58584.1"/>
    </source>
</evidence>
<comment type="pathway">
    <text evidence="2">Secondary metabolite biosynthesis.</text>
</comment>
<dbReference type="PRINTS" id="PR00463">
    <property type="entry name" value="EP450I"/>
</dbReference>
<evidence type="ECO:0000313" key="12">
    <source>
        <dbReference type="Proteomes" id="UP000030669"/>
    </source>
</evidence>
<comment type="similarity">
    <text evidence="3 10">Belongs to the cytochrome P450 family.</text>
</comment>
<dbReference type="GO" id="GO:0020037">
    <property type="term" value="F:heme binding"/>
    <property type="evidence" value="ECO:0007669"/>
    <property type="project" value="InterPro"/>
</dbReference>
<sequence>MSNLSLDRSRQASFIEAPSGTKWIPFRNIFDMPKAHAWETFAKWGERWGGIMSIKLFGQTWVIINDPNIAVDILDKRGNTYADRPELPMSELSGWGRALSNSRYGPRFREYRKLIGRVIGTRGSMKKFYPAEEYQAAMFLKRVLSNPSRVDEATRKTAGAMILYITYGYKIQEDGQDPFVYMADKTMEEFSDCTTAGKYLVDLLPLLKYVPPWIPGAGFQRLAAKYRRSCENMAEVPLKFVEEQMAKGTASPSYTADLLKDPHISEERMQDIKWSALSFYGAGADTTVSVVQSYFLAMCLFPEVQKKVQCEVDSVVGRARLPNYDDREALPYVEAVCKELFRWLPIVPLAVPHRAMADDVYDGYLIPKGSWVVANVWKFLHDPDVYHNPFEFNPDRFMGALAERDPKDFVFGFGRRVCPGSHLADDSVWINIARTAAALEVNLALDESGRPVIPVPATTDGIIVRPLPFKCDIRPRHERILDLVKEATEFEDSN</sequence>
<keyword evidence="6 10" id="KW-0560">Oxidoreductase</keyword>
<dbReference type="eggNOG" id="KOG0156">
    <property type="taxonomic scope" value="Eukaryota"/>
</dbReference>
<evidence type="ECO:0000256" key="2">
    <source>
        <dbReference type="ARBA" id="ARBA00005179"/>
    </source>
</evidence>
<keyword evidence="4 9" id="KW-0349">Heme</keyword>
<evidence type="ECO:0000256" key="4">
    <source>
        <dbReference type="ARBA" id="ARBA00022617"/>
    </source>
</evidence>
<evidence type="ECO:0000256" key="3">
    <source>
        <dbReference type="ARBA" id="ARBA00010617"/>
    </source>
</evidence>
<dbReference type="RefSeq" id="XP_007863724.1">
    <property type="nucleotide sequence ID" value="XM_007865533.1"/>
</dbReference>
<evidence type="ECO:0000256" key="1">
    <source>
        <dbReference type="ARBA" id="ARBA00001971"/>
    </source>
</evidence>
<dbReference type="InterPro" id="IPR036396">
    <property type="entry name" value="Cyt_P450_sf"/>
</dbReference>
<dbReference type="SUPFAM" id="SSF48264">
    <property type="entry name" value="Cytochrome P450"/>
    <property type="match status" value="1"/>
</dbReference>
<dbReference type="EMBL" id="KB469298">
    <property type="protein sequence ID" value="EPQ58584.1"/>
    <property type="molecule type" value="Genomic_DNA"/>
</dbReference>
<keyword evidence="5 9" id="KW-0479">Metal-binding</keyword>
<dbReference type="GO" id="GO:0016705">
    <property type="term" value="F:oxidoreductase activity, acting on paired donors, with incorporation or reduction of molecular oxygen"/>
    <property type="evidence" value="ECO:0007669"/>
    <property type="project" value="InterPro"/>
</dbReference>
<keyword evidence="12" id="KW-1185">Reference proteome</keyword>
<keyword evidence="8 10" id="KW-0503">Monooxygenase</keyword>